<sequence>SGLKKLGRYSYEFRYRVVLERLRGKHPKIEIEQDPFTECPEDANVGMDLNQPFNDSTPRRSS</sequence>
<evidence type="ECO:0000313" key="3">
    <source>
        <dbReference type="Proteomes" id="UP000287651"/>
    </source>
</evidence>
<feature type="region of interest" description="Disordered" evidence="1">
    <location>
        <begin position="40"/>
        <end position="62"/>
    </location>
</feature>
<feature type="compositionally biased region" description="Polar residues" evidence="1">
    <location>
        <begin position="51"/>
        <end position="62"/>
    </location>
</feature>
<evidence type="ECO:0000256" key="1">
    <source>
        <dbReference type="SAM" id="MobiDB-lite"/>
    </source>
</evidence>
<dbReference type="EMBL" id="AMZH03048033">
    <property type="protein sequence ID" value="RRT31113.1"/>
    <property type="molecule type" value="Genomic_DNA"/>
</dbReference>
<reference evidence="2 3" key="1">
    <citation type="journal article" date="2014" name="Agronomy (Basel)">
        <title>A Draft Genome Sequence for Ensete ventricosum, the Drought-Tolerant Tree Against Hunger.</title>
        <authorList>
            <person name="Harrison J."/>
            <person name="Moore K.A."/>
            <person name="Paszkiewicz K."/>
            <person name="Jones T."/>
            <person name="Grant M."/>
            <person name="Ambacheew D."/>
            <person name="Muzemil S."/>
            <person name="Studholme D.J."/>
        </authorList>
    </citation>
    <scope>NUCLEOTIDE SEQUENCE [LARGE SCALE GENOMIC DNA]</scope>
</reference>
<organism evidence="2 3">
    <name type="scientific">Ensete ventricosum</name>
    <name type="common">Abyssinian banana</name>
    <name type="synonym">Musa ensete</name>
    <dbReference type="NCBI Taxonomy" id="4639"/>
    <lineage>
        <taxon>Eukaryota</taxon>
        <taxon>Viridiplantae</taxon>
        <taxon>Streptophyta</taxon>
        <taxon>Embryophyta</taxon>
        <taxon>Tracheophyta</taxon>
        <taxon>Spermatophyta</taxon>
        <taxon>Magnoliopsida</taxon>
        <taxon>Liliopsida</taxon>
        <taxon>Zingiberales</taxon>
        <taxon>Musaceae</taxon>
        <taxon>Ensete</taxon>
    </lineage>
</organism>
<comment type="caution">
    <text evidence="2">The sequence shown here is derived from an EMBL/GenBank/DDBJ whole genome shotgun (WGS) entry which is preliminary data.</text>
</comment>
<proteinExistence type="predicted"/>
<dbReference type="Proteomes" id="UP000287651">
    <property type="component" value="Unassembled WGS sequence"/>
</dbReference>
<dbReference type="AlphaFoldDB" id="A0A426WUZ2"/>
<name>A0A426WUZ2_ENSVE</name>
<gene>
    <name evidence="2" type="ORF">B296_00056401</name>
</gene>
<feature type="non-terminal residue" evidence="2">
    <location>
        <position position="1"/>
    </location>
</feature>
<protein>
    <submittedName>
        <fullName evidence="2">Uncharacterized protein</fullName>
    </submittedName>
</protein>
<evidence type="ECO:0000313" key="2">
    <source>
        <dbReference type="EMBL" id="RRT31113.1"/>
    </source>
</evidence>
<accession>A0A426WUZ2</accession>